<comment type="caution">
    <text evidence="1">The sequence shown here is derived from an EMBL/GenBank/DDBJ whole genome shotgun (WGS) entry which is preliminary data.</text>
</comment>
<name>A0A7J7EY26_DICBM</name>
<protein>
    <submittedName>
        <fullName evidence="1">Uncharacterized protein</fullName>
    </submittedName>
</protein>
<reference evidence="1 2" key="1">
    <citation type="journal article" date="2020" name="Mol. Biol. Evol.">
        <title>Interspecific Gene Flow and the Evolution of Specialization in Black and White Rhinoceros.</title>
        <authorList>
            <person name="Moodley Y."/>
            <person name="Westbury M.V."/>
            <person name="Russo I.M."/>
            <person name="Gopalakrishnan S."/>
            <person name="Rakotoarivelo A."/>
            <person name="Olsen R.A."/>
            <person name="Prost S."/>
            <person name="Tunstall T."/>
            <person name="Ryder O.A."/>
            <person name="Dalen L."/>
            <person name="Bruford M.W."/>
        </authorList>
    </citation>
    <scope>NUCLEOTIDE SEQUENCE [LARGE SCALE GENOMIC DNA]</scope>
    <source>
        <strain evidence="1">SBR-YM</strain>
        <tissue evidence="1">Skin</tissue>
    </source>
</reference>
<dbReference type="AlphaFoldDB" id="A0A7J7EY26"/>
<dbReference type="EMBL" id="JACDTQ010001952">
    <property type="protein sequence ID" value="KAF5920591.1"/>
    <property type="molecule type" value="Genomic_DNA"/>
</dbReference>
<keyword evidence="2" id="KW-1185">Reference proteome</keyword>
<evidence type="ECO:0000313" key="2">
    <source>
        <dbReference type="Proteomes" id="UP000551758"/>
    </source>
</evidence>
<evidence type="ECO:0000313" key="1">
    <source>
        <dbReference type="EMBL" id="KAF5920591.1"/>
    </source>
</evidence>
<sequence>MLDVFHKAPTPCPSALFSVATVIQLDIWPAERLVLFKGQKRNKNHMRDGPGAYRAYGLSGNLKEVTCVQDTVIMIAHEYDNKNKYGHQLSKPNVISQLEQEELSLMTKEFPGCISPGKQVSLEGGGPVNACLLFTAKPPAQRPLTGRHNLKPKNQLQGPALLKIYPMGPNLRNWQWDGRAKEEFKQ</sequence>
<dbReference type="Proteomes" id="UP000551758">
    <property type="component" value="Unassembled WGS sequence"/>
</dbReference>
<accession>A0A7J7EY26</accession>
<organism evidence="1 2">
    <name type="scientific">Diceros bicornis minor</name>
    <name type="common">South-central black rhinoceros</name>
    <dbReference type="NCBI Taxonomy" id="77932"/>
    <lineage>
        <taxon>Eukaryota</taxon>
        <taxon>Metazoa</taxon>
        <taxon>Chordata</taxon>
        <taxon>Craniata</taxon>
        <taxon>Vertebrata</taxon>
        <taxon>Euteleostomi</taxon>
        <taxon>Mammalia</taxon>
        <taxon>Eutheria</taxon>
        <taxon>Laurasiatheria</taxon>
        <taxon>Perissodactyla</taxon>
        <taxon>Rhinocerotidae</taxon>
        <taxon>Diceros</taxon>
    </lineage>
</organism>
<gene>
    <name evidence="1" type="ORF">HPG69_012072</name>
</gene>
<proteinExistence type="predicted"/>